<dbReference type="InterPro" id="IPR019575">
    <property type="entry name" value="Nuop51_4Fe4S-bd"/>
</dbReference>
<evidence type="ECO:0000313" key="10">
    <source>
        <dbReference type="Proteomes" id="UP001176960"/>
    </source>
</evidence>
<dbReference type="SUPFAM" id="SSF140490">
    <property type="entry name" value="Nqo1C-terminal domain-like"/>
    <property type="match status" value="1"/>
</dbReference>
<dbReference type="PANTHER" id="PTHR43578">
    <property type="entry name" value="NADH-QUINONE OXIDOREDUCTASE SUBUNIT F"/>
    <property type="match status" value="1"/>
</dbReference>
<dbReference type="RefSeq" id="WP_289841837.1">
    <property type="nucleotide sequence ID" value="NZ_CATKSH010000004.1"/>
</dbReference>
<dbReference type="InterPro" id="IPR011538">
    <property type="entry name" value="Nuo51_FMN-bd"/>
</dbReference>
<dbReference type="InterPro" id="IPR037207">
    <property type="entry name" value="Nuop51_4Fe4S-bd_sf"/>
</dbReference>
<evidence type="ECO:0000256" key="6">
    <source>
        <dbReference type="ARBA" id="ARBA00023004"/>
    </source>
</evidence>
<dbReference type="Gene3D" id="6.10.250.1450">
    <property type="match status" value="1"/>
</dbReference>
<dbReference type="FunFam" id="3.40.50.11540:FF:000001">
    <property type="entry name" value="NADH dehydrogenase [ubiquinone] flavoprotein 1, mitochondrial"/>
    <property type="match status" value="1"/>
</dbReference>
<comment type="caution">
    <text evidence="9">The sequence shown here is derived from an EMBL/GenBank/DDBJ whole genome shotgun (WGS) entry which is preliminary data.</text>
</comment>
<proteinExistence type="inferred from homology"/>
<dbReference type="SMART" id="SM00928">
    <property type="entry name" value="NADH_4Fe-4S"/>
    <property type="match status" value="1"/>
</dbReference>
<protein>
    <submittedName>
        <fullName evidence="9">SLBB domain-containing protein</fullName>
    </submittedName>
</protein>
<dbReference type="Pfam" id="PF10589">
    <property type="entry name" value="NADH_4Fe-4S"/>
    <property type="match status" value="1"/>
</dbReference>
<dbReference type="Pfam" id="PF01512">
    <property type="entry name" value="Complex1_51K"/>
    <property type="match status" value="1"/>
</dbReference>
<name>A0AA35Y3B4_9PROT</name>
<evidence type="ECO:0000256" key="7">
    <source>
        <dbReference type="ARBA" id="ARBA00023014"/>
    </source>
</evidence>
<evidence type="ECO:0000256" key="5">
    <source>
        <dbReference type="ARBA" id="ARBA00022723"/>
    </source>
</evidence>
<dbReference type="Gene3D" id="3.10.20.600">
    <property type="match status" value="1"/>
</dbReference>
<evidence type="ECO:0000256" key="2">
    <source>
        <dbReference type="ARBA" id="ARBA00001966"/>
    </source>
</evidence>
<dbReference type="InterPro" id="IPR037225">
    <property type="entry name" value="Nuo51_FMN-bd_sf"/>
</dbReference>
<organism evidence="9 10">
    <name type="scientific">Brytella acorum</name>
    <dbReference type="NCBI Taxonomy" id="2959299"/>
    <lineage>
        <taxon>Bacteria</taxon>
        <taxon>Pseudomonadati</taxon>
        <taxon>Pseudomonadota</taxon>
        <taxon>Alphaproteobacteria</taxon>
        <taxon>Acetobacterales</taxon>
        <taxon>Acetobacteraceae</taxon>
        <taxon>Brytella</taxon>
    </lineage>
</organism>
<dbReference type="EMBL" id="CATKSH010000004">
    <property type="protein sequence ID" value="CAI9120038.1"/>
    <property type="molecule type" value="Genomic_DNA"/>
</dbReference>
<dbReference type="InterPro" id="IPR001949">
    <property type="entry name" value="NADH-UbQ_OxRdtase_51kDa_CS"/>
</dbReference>
<dbReference type="GO" id="GO:0051539">
    <property type="term" value="F:4 iron, 4 sulfur cluster binding"/>
    <property type="evidence" value="ECO:0007669"/>
    <property type="project" value="UniProtKB-KW"/>
</dbReference>
<evidence type="ECO:0000256" key="1">
    <source>
        <dbReference type="ARBA" id="ARBA00001917"/>
    </source>
</evidence>
<dbReference type="SUPFAM" id="SSF142984">
    <property type="entry name" value="Nqo1 middle domain-like"/>
    <property type="match status" value="1"/>
</dbReference>
<keyword evidence="5" id="KW-0479">Metal-binding</keyword>
<comment type="cofactor">
    <cofactor evidence="1">
        <name>FMN</name>
        <dbReference type="ChEBI" id="CHEBI:58210"/>
    </cofactor>
</comment>
<feature type="domain" description="NADH-ubiquinone oxidoreductase 51kDa subunit iron-sulphur binding" evidence="8">
    <location>
        <begin position="336"/>
        <end position="381"/>
    </location>
</feature>
<accession>A0AA35Y3B4</accession>
<dbReference type="Proteomes" id="UP001176960">
    <property type="component" value="Unassembled WGS sequence"/>
</dbReference>
<dbReference type="Pfam" id="PF10531">
    <property type="entry name" value="SLBB"/>
    <property type="match status" value="1"/>
</dbReference>
<reference evidence="9" key="1">
    <citation type="submission" date="2023-03" db="EMBL/GenBank/DDBJ databases">
        <authorList>
            <person name="Cleenwerck I."/>
        </authorList>
    </citation>
    <scope>NUCLEOTIDE SEQUENCE</scope>
    <source>
        <strain evidence="9">LMG 32879</strain>
    </source>
</reference>
<evidence type="ECO:0000256" key="4">
    <source>
        <dbReference type="ARBA" id="ARBA00022485"/>
    </source>
</evidence>
<keyword evidence="7" id="KW-0411">Iron-sulfur</keyword>
<dbReference type="GO" id="GO:0046872">
    <property type="term" value="F:metal ion binding"/>
    <property type="evidence" value="ECO:0007669"/>
    <property type="project" value="UniProtKB-KW"/>
</dbReference>
<gene>
    <name evidence="9" type="ORF">LMG32879_000866</name>
</gene>
<keyword evidence="10" id="KW-1185">Reference proteome</keyword>
<dbReference type="AlphaFoldDB" id="A0AA35Y3B4"/>
<evidence type="ECO:0000259" key="8">
    <source>
        <dbReference type="SMART" id="SM00928"/>
    </source>
</evidence>
<evidence type="ECO:0000313" key="9">
    <source>
        <dbReference type="EMBL" id="CAI9120038.1"/>
    </source>
</evidence>
<comment type="similarity">
    <text evidence="3">Belongs to the complex I 51 kDa subunit family.</text>
</comment>
<dbReference type="Gene3D" id="1.20.1440.230">
    <property type="entry name" value="NADH-ubiquinone oxidoreductase 51kDa subunit, iron-sulphur binding domain"/>
    <property type="match status" value="1"/>
</dbReference>
<dbReference type="PROSITE" id="PS00645">
    <property type="entry name" value="COMPLEX1_51K_2"/>
    <property type="match status" value="1"/>
</dbReference>
<dbReference type="GO" id="GO:0010181">
    <property type="term" value="F:FMN binding"/>
    <property type="evidence" value="ECO:0007669"/>
    <property type="project" value="InterPro"/>
</dbReference>
<keyword evidence="6" id="KW-0408">Iron</keyword>
<comment type="cofactor">
    <cofactor evidence="2">
        <name>[4Fe-4S] cluster</name>
        <dbReference type="ChEBI" id="CHEBI:49883"/>
    </cofactor>
</comment>
<evidence type="ECO:0000256" key="3">
    <source>
        <dbReference type="ARBA" id="ARBA00007523"/>
    </source>
</evidence>
<dbReference type="GO" id="GO:0008137">
    <property type="term" value="F:NADH dehydrogenase (ubiquinone) activity"/>
    <property type="evidence" value="ECO:0007669"/>
    <property type="project" value="InterPro"/>
</dbReference>
<dbReference type="InterPro" id="IPR019554">
    <property type="entry name" value="Soluble_ligand-bd"/>
</dbReference>
<dbReference type="Gene3D" id="3.40.50.11540">
    <property type="entry name" value="NADH-ubiquinone oxidoreductase 51kDa subunit"/>
    <property type="match status" value="1"/>
</dbReference>
<sequence length="441" mass="47458">MSYTAKDPEKRPLLALVDQASPPDVAAYERGGGFRGLRRVLAGMSPAEVVEEVQKSKLRGRGGAGFNTGLKWSFVPKETQKQRKKYIVANGDEMEPGTFKDRMLVEGNPLQLIEGMIIAAYAIQATHGVIFLRGEYHLGLERLKIAVEQAKAAGFLGTKILGADFDFELIVHPSGGRYICGEETALITALEGRRANPRTKPPFPQVSGLWGLPTVVNNIETFSNVPHILANGIDWYLGLSACDDGGTKLYGISGRARRPGVYELPLGTRMGVLLEECAGGMQDGYKLRAFLPGGASTAFLGAEHADIVMDYATPEKAGSRLGTGLAILLDDRASPIGMIRNLEHFFAQESCGFCTPCRDGLPWVEKLLIEIDEGRGTPDDIARLEDAARLIGPMGRTFCAHAPGAIAPLASGLKLFREDFERLVAQGRPSEGASPAQGHAA</sequence>
<keyword evidence="4" id="KW-0004">4Fe-4S</keyword>
<dbReference type="FunFam" id="1.20.1440.230:FF:000002">
    <property type="entry name" value="NADH-quinone oxidoreductase subunit F"/>
    <property type="match status" value="1"/>
</dbReference>
<dbReference type="PANTHER" id="PTHR43578:SF3">
    <property type="entry name" value="NADH-QUINONE OXIDOREDUCTASE SUBUNIT F"/>
    <property type="match status" value="1"/>
</dbReference>
<dbReference type="SUPFAM" id="SSF142019">
    <property type="entry name" value="Nqo1 FMN-binding domain-like"/>
    <property type="match status" value="1"/>
</dbReference>